<dbReference type="STRING" id="454006.SAMN05421825_1477"/>
<dbReference type="Proteomes" id="UP000199203">
    <property type="component" value="Unassembled WGS sequence"/>
</dbReference>
<name>A0A1G7JSS5_9FLAO</name>
<evidence type="ECO:0000313" key="1">
    <source>
        <dbReference type="EMBL" id="SDF27921.1"/>
    </source>
</evidence>
<keyword evidence="2" id="KW-1185">Reference proteome</keyword>
<dbReference type="PROSITE" id="PS51257">
    <property type="entry name" value="PROKAR_LIPOPROTEIN"/>
    <property type="match status" value="1"/>
</dbReference>
<reference evidence="2" key="1">
    <citation type="submission" date="2016-10" db="EMBL/GenBank/DDBJ databases">
        <authorList>
            <person name="Varghese N."/>
            <person name="Submissions S."/>
        </authorList>
    </citation>
    <scope>NUCLEOTIDE SEQUENCE [LARGE SCALE GENOMIC DNA]</scope>
    <source>
        <strain evidence="2">DSM 19684</strain>
    </source>
</reference>
<accession>A0A1G7JSS5</accession>
<evidence type="ECO:0008006" key="3">
    <source>
        <dbReference type="Google" id="ProtNLM"/>
    </source>
</evidence>
<dbReference type="OrthoDB" id="955522at2"/>
<gene>
    <name evidence="1" type="ORF">SAMN05421825_1477</name>
</gene>
<dbReference type="RefSeq" id="WP_089872677.1">
    <property type="nucleotide sequence ID" value="NZ_FNBH01000001.1"/>
</dbReference>
<dbReference type="EMBL" id="FNBH01000001">
    <property type="protein sequence ID" value="SDF27921.1"/>
    <property type="molecule type" value="Genomic_DNA"/>
</dbReference>
<dbReference type="AlphaFoldDB" id="A0A1G7JSS5"/>
<proteinExistence type="predicted"/>
<organism evidence="1 2">
    <name type="scientific">Epilithonimonas hungarica</name>
    <dbReference type="NCBI Taxonomy" id="454006"/>
    <lineage>
        <taxon>Bacteria</taxon>
        <taxon>Pseudomonadati</taxon>
        <taxon>Bacteroidota</taxon>
        <taxon>Flavobacteriia</taxon>
        <taxon>Flavobacteriales</taxon>
        <taxon>Weeksellaceae</taxon>
        <taxon>Chryseobacterium group</taxon>
        <taxon>Epilithonimonas</taxon>
    </lineage>
</organism>
<protein>
    <recommendedName>
        <fullName evidence="3">Lipocalin-like domain-containing protein</fullName>
    </recommendedName>
</protein>
<evidence type="ECO:0000313" key="2">
    <source>
        <dbReference type="Proteomes" id="UP000199203"/>
    </source>
</evidence>
<sequence>MKRYYPLFIFLILLSCTEKEDIILGKWKLTEISTNDEDGNIQFEKTLNEKFITFYYDGKYFIEGTILVNSKNEKIERKGIYKDSKMQKDFKILYPERKKSKNYLMLKIKDKNIYIQYPYDYPIYEKYEKT</sequence>